<dbReference type="Pfam" id="PF06853">
    <property type="entry name" value="DUF1249"/>
    <property type="match status" value="1"/>
</dbReference>
<reference evidence="1 2" key="1">
    <citation type="submission" date="2018-09" db="EMBL/GenBank/DDBJ databases">
        <title>Phylogeny of the Shewanellaceae, and recommendation for two new genera, Pseudoshewanella and Parashewanella.</title>
        <authorList>
            <person name="Wang G."/>
        </authorList>
    </citation>
    <scope>NUCLEOTIDE SEQUENCE [LARGE SCALE GENOMIC DNA]</scope>
    <source>
        <strain evidence="1 2">KCTC 22492</strain>
    </source>
</reference>
<protein>
    <submittedName>
        <fullName evidence="1">DUF1249 domain-containing protein</fullName>
    </submittedName>
</protein>
<keyword evidence="2" id="KW-1185">Reference proteome</keyword>
<evidence type="ECO:0000313" key="1">
    <source>
        <dbReference type="EMBL" id="RJY17475.1"/>
    </source>
</evidence>
<dbReference type="RefSeq" id="WP_121853162.1">
    <property type="nucleotide sequence ID" value="NZ_CP037952.1"/>
</dbReference>
<dbReference type="OrthoDB" id="9793663at2"/>
<proteinExistence type="predicted"/>
<gene>
    <name evidence="1" type="ORF">D5R81_08160</name>
</gene>
<comment type="caution">
    <text evidence="1">The sequence shown here is derived from an EMBL/GenBank/DDBJ whole genome shotgun (WGS) entry which is preliminary data.</text>
</comment>
<dbReference type="Proteomes" id="UP000273022">
    <property type="component" value="Unassembled WGS sequence"/>
</dbReference>
<dbReference type="PANTHER" id="PTHR38774">
    <property type="entry name" value="CYTOPLASMIC PROTEIN-RELATED"/>
    <property type="match status" value="1"/>
</dbReference>
<dbReference type="AlphaFoldDB" id="A0A3A6UJ12"/>
<dbReference type="PANTHER" id="PTHR38774:SF1">
    <property type="entry name" value="CYTOPLASMIC PROTEIN"/>
    <property type="match status" value="1"/>
</dbReference>
<accession>A0A3A6UJ12</accession>
<dbReference type="InterPro" id="IPR009659">
    <property type="entry name" value="DUF1249"/>
</dbReference>
<name>A0A3A6UJ12_9GAMM</name>
<sequence length="146" mass="17041">MTLMSRRYRPNVSQFLALCSRNYHRILLWLPPSDESRWQVSSQVGTLDVKLLESTKYTQLIEVIRPHSGSQFVNQPKVLVRIYHDAQLAEVLTSQQIYRLLPVYHYPNPSMHQPNEKYQINAFLEELLKIGRHDSVTVPTHNNSGK</sequence>
<dbReference type="EMBL" id="QYYH01000040">
    <property type="protein sequence ID" value="RJY17475.1"/>
    <property type="molecule type" value="Genomic_DNA"/>
</dbReference>
<evidence type="ECO:0000313" key="2">
    <source>
        <dbReference type="Proteomes" id="UP000273022"/>
    </source>
</evidence>
<organism evidence="1 2">
    <name type="scientific">Parashewanella spongiae</name>
    <dbReference type="NCBI Taxonomy" id="342950"/>
    <lineage>
        <taxon>Bacteria</taxon>
        <taxon>Pseudomonadati</taxon>
        <taxon>Pseudomonadota</taxon>
        <taxon>Gammaproteobacteria</taxon>
        <taxon>Alteromonadales</taxon>
        <taxon>Shewanellaceae</taxon>
        <taxon>Parashewanella</taxon>
    </lineage>
</organism>